<dbReference type="InterPro" id="IPR052115">
    <property type="entry name" value="NEXT_complex_subunit_ZCCHC8"/>
</dbReference>
<dbReference type="AlphaFoldDB" id="A0AA89BW46"/>
<dbReference type="GO" id="GO:0003723">
    <property type="term" value="F:RNA binding"/>
    <property type="evidence" value="ECO:0007669"/>
    <property type="project" value="TreeGrafter"/>
</dbReference>
<dbReference type="PANTHER" id="PTHR13316">
    <property type="entry name" value="ZINC FINGER, CCHC DOMAIN CONTAINING 8"/>
    <property type="match status" value="1"/>
</dbReference>
<dbReference type="PANTHER" id="PTHR13316:SF0">
    <property type="entry name" value="ZINC FINGER CCHC DOMAIN-CONTAINING PROTEIN 8"/>
    <property type="match status" value="1"/>
</dbReference>
<dbReference type="Proteomes" id="UP001186944">
    <property type="component" value="Unassembled WGS sequence"/>
</dbReference>
<accession>A0AA89BW46</accession>
<sequence>MDVFDSVSSLFEEFEKDRTSSGLFISYEKTDDGIEDKSKIIFRVGDSESDTSSDESDKNENESRTYDENESLTQEEGEGSSFIVPSNLFFESERTIGNADRDGLDASSTNASQFKLVHEKNKFQKFANLIDSTRFVADEESPGCQILFQNNRFSRKYRLRIEQFMYSLLMQDAQDPERIAELDLKSSVHTCVDINNKLPSSHRTSDMWSAHAIIGCSQFHREFIVDSLGWPLIGNNPCLTEGWHTPKYEQVYTEALPVGDEDQSARPQRPKATCFNCGGEHMISECPKPKDFRQISINKKKFIEAQGLQKQSSLRYHADDEGDPRFAKFKPGVISEDLRQALGITAQELPLYIYRMRVCGYPPGWLEEAKVSTSGISMFDKHGKEVNLDGDNMEDGEVDLIPNEGELDADKIIEYPGFSGEVPEGVRDDSAVFDFPPLQPHQLKSTLKAQIEAVSEMRKRRNEDEEDGRRKKMRTESSQDMDLSGVDEDLNISVSNGEFCPPLPVDTPPTRPPIPKETPPPTPEEFKPKLDLAKQFSSSSSKSSRSSSPTLEELEKQYKMLQQGLEDAEGGASDVDLQIVDSVEASDEDLDSDTQELIQMKEQLVRCGSTTSIQTFGELGTGSPMGSAPGTPIVLPGGSGKAHPLLSHKSVSVSRDFGTPILKTEVSEKSLPDSSKFSVGIEDHIPYENLPDATGSFNKMRGLIQTIRQKVSFRKKKSKS</sequence>
<comment type="subcellular location">
    <subcellularLocation>
        <location evidence="1">Nucleus</location>
    </subcellularLocation>
</comment>
<evidence type="ECO:0000259" key="7">
    <source>
        <dbReference type="SMART" id="SM00581"/>
    </source>
</evidence>
<evidence type="ECO:0000256" key="4">
    <source>
        <dbReference type="ARBA" id="ARBA00022833"/>
    </source>
</evidence>
<gene>
    <name evidence="8" type="ORF">FSP39_018388</name>
</gene>
<dbReference type="GO" id="GO:0008270">
    <property type="term" value="F:zinc ion binding"/>
    <property type="evidence" value="ECO:0007669"/>
    <property type="project" value="UniProtKB-KW"/>
</dbReference>
<dbReference type="Pfam" id="PF04046">
    <property type="entry name" value="PSP"/>
    <property type="match status" value="1"/>
</dbReference>
<feature type="domain" description="PSP proline-rich" evidence="7">
    <location>
        <begin position="326"/>
        <end position="378"/>
    </location>
</feature>
<dbReference type="SMART" id="SM00581">
    <property type="entry name" value="PSP"/>
    <property type="match status" value="1"/>
</dbReference>
<keyword evidence="3" id="KW-0863">Zinc-finger</keyword>
<evidence type="ECO:0000256" key="6">
    <source>
        <dbReference type="SAM" id="MobiDB-lite"/>
    </source>
</evidence>
<evidence type="ECO:0000313" key="8">
    <source>
        <dbReference type="EMBL" id="KAK3084758.1"/>
    </source>
</evidence>
<name>A0AA89BW46_PINIB</name>
<feature type="compositionally biased region" description="Acidic residues" evidence="6">
    <location>
        <begin position="68"/>
        <end position="78"/>
    </location>
</feature>
<evidence type="ECO:0000256" key="2">
    <source>
        <dbReference type="ARBA" id="ARBA00022723"/>
    </source>
</evidence>
<keyword evidence="9" id="KW-1185">Reference proteome</keyword>
<proteinExistence type="predicted"/>
<feature type="region of interest" description="Disordered" evidence="6">
    <location>
        <begin position="40"/>
        <end position="79"/>
    </location>
</feature>
<feature type="compositionally biased region" description="Basic and acidic residues" evidence="6">
    <location>
        <begin position="456"/>
        <end position="477"/>
    </location>
</feature>
<feature type="compositionally biased region" description="Basic and acidic residues" evidence="6">
    <location>
        <begin position="55"/>
        <end position="67"/>
    </location>
</feature>
<feature type="compositionally biased region" description="Low complexity" evidence="6">
    <location>
        <begin position="537"/>
        <end position="548"/>
    </location>
</feature>
<dbReference type="GO" id="GO:0071013">
    <property type="term" value="C:catalytic step 2 spliceosome"/>
    <property type="evidence" value="ECO:0007669"/>
    <property type="project" value="TreeGrafter"/>
</dbReference>
<evidence type="ECO:0000256" key="3">
    <source>
        <dbReference type="ARBA" id="ARBA00022771"/>
    </source>
</evidence>
<comment type="caution">
    <text evidence="8">The sequence shown here is derived from an EMBL/GenBank/DDBJ whole genome shotgun (WGS) entry which is preliminary data.</text>
</comment>
<keyword evidence="4" id="KW-0862">Zinc</keyword>
<dbReference type="EMBL" id="VSWD01000013">
    <property type="protein sequence ID" value="KAK3084758.1"/>
    <property type="molecule type" value="Genomic_DNA"/>
</dbReference>
<feature type="compositionally biased region" description="Pro residues" evidence="6">
    <location>
        <begin position="501"/>
        <end position="523"/>
    </location>
</feature>
<keyword evidence="2" id="KW-0479">Metal-binding</keyword>
<protein>
    <recommendedName>
        <fullName evidence="7">PSP proline-rich domain-containing protein</fullName>
    </recommendedName>
</protein>
<evidence type="ECO:0000256" key="5">
    <source>
        <dbReference type="ARBA" id="ARBA00023242"/>
    </source>
</evidence>
<feature type="region of interest" description="Disordered" evidence="6">
    <location>
        <begin position="456"/>
        <end position="557"/>
    </location>
</feature>
<feature type="region of interest" description="Disordered" evidence="6">
    <location>
        <begin position="615"/>
        <end position="641"/>
    </location>
</feature>
<evidence type="ECO:0000256" key="1">
    <source>
        <dbReference type="ARBA" id="ARBA00004123"/>
    </source>
</evidence>
<evidence type="ECO:0000313" key="9">
    <source>
        <dbReference type="Proteomes" id="UP001186944"/>
    </source>
</evidence>
<reference evidence="8" key="1">
    <citation type="submission" date="2019-08" db="EMBL/GenBank/DDBJ databases">
        <title>The improved chromosome-level genome for the pearl oyster Pinctada fucata martensii using PacBio sequencing and Hi-C.</title>
        <authorList>
            <person name="Zheng Z."/>
        </authorList>
    </citation>
    <scope>NUCLEOTIDE SEQUENCE</scope>
    <source>
        <strain evidence="8">ZZ-2019</strain>
        <tissue evidence="8">Adductor muscle</tissue>
    </source>
</reference>
<keyword evidence="5" id="KW-0539">Nucleus</keyword>
<dbReference type="InterPro" id="IPR006568">
    <property type="entry name" value="PSP_pro-rich"/>
</dbReference>
<organism evidence="8 9">
    <name type="scientific">Pinctada imbricata</name>
    <name type="common">Atlantic pearl-oyster</name>
    <name type="synonym">Pinctada martensii</name>
    <dbReference type="NCBI Taxonomy" id="66713"/>
    <lineage>
        <taxon>Eukaryota</taxon>
        <taxon>Metazoa</taxon>
        <taxon>Spiralia</taxon>
        <taxon>Lophotrochozoa</taxon>
        <taxon>Mollusca</taxon>
        <taxon>Bivalvia</taxon>
        <taxon>Autobranchia</taxon>
        <taxon>Pteriomorphia</taxon>
        <taxon>Pterioida</taxon>
        <taxon>Pterioidea</taxon>
        <taxon>Pteriidae</taxon>
        <taxon>Pinctada</taxon>
    </lineage>
</organism>